<sequence>MNLRSCRLSAKESLTDHLRDNSCEETSDGNSVENGKISFGCSQQCPRVALSPTYERCLGTKIQSDNHPHLYPSSTSIGLVPHLSVAIHQSNLFSKKIGQMFRSKTRRARKYSESAVIGSDQFKPSPSHSQAVATHSSKPIASSAFDEMLRSNQTIYIGSMREAQSPMSYNSSEIVYSSIPLSAAKPNRPSR</sequence>
<protein>
    <submittedName>
        <fullName evidence="2">Uncharacterized protein</fullName>
    </submittedName>
</protein>
<comment type="caution">
    <text evidence="2">The sequence shown here is derived from an EMBL/GenBank/DDBJ whole genome shotgun (WGS) entry which is preliminary data.</text>
</comment>
<accession>A0A0L0VYG2</accession>
<organism evidence="2 3">
    <name type="scientific">Puccinia striiformis f. sp. tritici PST-78</name>
    <dbReference type="NCBI Taxonomy" id="1165861"/>
    <lineage>
        <taxon>Eukaryota</taxon>
        <taxon>Fungi</taxon>
        <taxon>Dikarya</taxon>
        <taxon>Basidiomycota</taxon>
        <taxon>Pucciniomycotina</taxon>
        <taxon>Pucciniomycetes</taxon>
        <taxon>Pucciniales</taxon>
        <taxon>Pucciniaceae</taxon>
        <taxon>Puccinia</taxon>
    </lineage>
</organism>
<gene>
    <name evidence="2" type="ORF">PSTG_02745</name>
</gene>
<proteinExistence type="predicted"/>
<keyword evidence="3" id="KW-1185">Reference proteome</keyword>
<feature type="region of interest" description="Disordered" evidence="1">
    <location>
        <begin position="115"/>
        <end position="136"/>
    </location>
</feature>
<dbReference type="EMBL" id="AJIL01000014">
    <property type="protein sequence ID" value="KNF04035.1"/>
    <property type="molecule type" value="Genomic_DNA"/>
</dbReference>
<dbReference type="AlphaFoldDB" id="A0A0L0VYG2"/>
<name>A0A0L0VYG2_9BASI</name>
<evidence type="ECO:0000256" key="1">
    <source>
        <dbReference type="SAM" id="MobiDB-lite"/>
    </source>
</evidence>
<feature type="compositionally biased region" description="Polar residues" evidence="1">
    <location>
        <begin position="122"/>
        <end position="136"/>
    </location>
</feature>
<reference evidence="3" key="1">
    <citation type="submission" date="2014-03" db="EMBL/GenBank/DDBJ databases">
        <title>The Genome Sequence of Puccinia striiformis f. sp. tritici PST-78.</title>
        <authorList>
            <consortium name="The Broad Institute Genome Sequencing Platform"/>
            <person name="Cuomo C."/>
            <person name="Hulbert S."/>
            <person name="Chen X."/>
            <person name="Walker B."/>
            <person name="Young S.K."/>
            <person name="Zeng Q."/>
            <person name="Gargeya S."/>
            <person name="Fitzgerald M."/>
            <person name="Haas B."/>
            <person name="Abouelleil A."/>
            <person name="Alvarado L."/>
            <person name="Arachchi H.M."/>
            <person name="Berlin A.M."/>
            <person name="Chapman S.B."/>
            <person name="Goldberg J."/>
            <person name="Griggs A."/>
            <person name="Gujja S."/>
            <person name="Hansen M."/>
            <person name="Howarth C."/>
            <person name="Imamovic A."/>
            <person name="Larimer J."/>
            <person name="McCowan C."/>
            <person name="Montmayeur A."/>
            <person name="Murphy C."/>
            <person name="Neiman D."/>
            <person name="Pearson M."/>
            <person name="Priest M."/>
            <person name="Roberts A."/>
            <person name="Saif S."/>
            <person name="Shea T."/>
            <person name="Sisk P."/>
            <person name="Sykes S."/>
            <person name="Wortman J."/>
            <person name="Nusbaum C."/>
            <person name="Birren B."/>
        </authorList>
    </citation>
    <scope>NUCLEOTIDE SEQUENCE [LARGE SCALE GENOMIC DNA]</scope>
    <source>
        <strain evidence="3">race PST-78</strain>
    </source>
</reference>
<dbReference type="OrthoDB" id="2495360at2759"/>
<evidence type="ECO:0000313" key="3">
    <source>
        <dbReference type="Proteomes" id="UP000054564"/>
    </source>
</evidence>
<dbReference type="Proteomes" id="UP000054564">
    <property type="component" value="Unassembled WGS sequence"/>
</dbReference>
<evidence type="ECO:0000313" key="2">
    <source>
        <dbReference type="EMBL" id="KNF04035.1"/>
    </source>
</evidence>